<dbReference type="AlphaFoldDB" id="A0A2K4MIK9"/>
<dbReference type="InterPro" id="IPR007886">
    <property type="entry name" value="AlaDH/PNT_N"/>
</dbReference>
<protein>
    <recommendedName>
        <fullName evidence="9">NAD(P) transhydrogenase subunit alpha part 1</fullName>
        <ecNumber evidence="3">7.1.1.1</ecNumber>
    </recommendedName>
    <alternativeName>
        <fullName evidence="11">Nicotinamide nucleotide transhydrogenase subunit alpha 1</fullName>
    </alternativeName>
    <alternativeName>
        <fullName evidence="10">Pyridine nucleotide transhydrogenase subunit alpha 1</fullName>
    </alternativeName>
</protein>
<dbReference type="Gene3D" id="3.40.50.720">
    <property type="entry name" value="NAD(P)-binding Rossmann-like Domain"/>
    <property type="match status" value="2"/>
</dbReference>
<evidence type="ECO:0000256" key="3">
    <source>
        <dbReference type="ARBA" id="ARBA00012943"/>
    </source>
</evidence>
<dbReference type="InterPro" id="IPR008143">
    <property type="entry name" value="Ala_DH/PNT_CS2"/>
</dbReference>
<dbReference type="SUPFAM" id="SSF52283">
    <property type="entry name" value="Formate/glycerate dehydrogenase catalytic domain-like"/>
    <property type="match status" value="1"/>
</dbReference>
<name>A0A2K4MIK9_9NEIS</name>
<comment type="similarity">
    <text evidence="2">Belongs to the AlaDH/PNT family.</text>
</comment>
<keyword evidence="4" id="KW-0547">Nucleotide-binding</keyword>
<feature type="domain" description="Alanine dehydrogenase/pyridine nucleotide transhydrogenase NAD(H)-binding" evidence="12">
    <location>
        <begin position="147"/>
        <end position="314"/>
    </location>
</feature>
<evidence type="ECO:0000256" key="2">
    <source>
        <dbReference type="ARBA" id="ARBA00005689"/>
    </source>
</evidence>
<dbReference type="GO" id="GO:0005886">
    <property type="term" value="C:plasma membrane"/>
    <property type="evidence" value="ECO:0007669"/>
    <property type="project" value="TreeGrafter"/>
</dbReference>
<feature type="domain" description="Alanine dehydrogenase/pyridine nucleotide transhydrogenase N-terminal" evidence="13">
    <location>
        <begin position="4"/>
        <end position="138"/>
    </location>
</feature>
<evidence type="ECO:0000313" key="14">
    <source>
        <dbReference type="EMBL" id="POA96839.1"/>
    </source>
</evidence>
<comment type="catalytic activity">
    <reaction evidence="8">
        <text>NAD(+) + NADPH + H(+)(in) = NADH + NADP(+) + H(+)(out)</text>
        <dbReference type="Rhea" id="RHEA:47992"/>
        <dbReference type="ChEBI" id="CHEBI:15378"/>
        <dbReference type="ChEBI" id="CHEBI:57540"/>
        <dbReference type="ChEBI" id="CHEBI:57783"/>
        <dbReference type="ChEBI" id="CHEBI:57945"/>
        <dbReference type="ChEBI" id="CHEBI:58349"/>
        <dbReference type="EC" id="7.1.1.1"/>
    </reaction>
</comment>
<dbReference type="CDD" id="cd05304">
    <property type="entry name" value="Rubrum_tdh"/>
    <property type="match status" value="1"/>
</dbReference>
<dbReference type="PANTHER" id="PTHR10160">
    <property type="entry name" value="NAD(P) TRANSHYDROGENASE"/>
    <property type="match status" value="1"/>
</dbReference>
<dbReference type="Proteomes" id="UP000236416">
    <property type="component" value="Unassembled WGS sequence"/>
</dbReference>
<evidence type="ECO:0000259" key="13">
    <source>
        <dbReference type="SMART" id="SM01003"/>
    </source>
</evidence>
<proteinExistence type="inferred from homology"/>
<evidence type="ECO:0000256" key="9">
    <source>
        <dbReference type="ARBA" id="ARBA00071353"/>
    </source>
</evidence>
<dbReference type="RefSeq" id="WP_103321830.1">
    <property type="nucleotide sequence ID" value="NZ_PPTF01000098.1"/>
</dbReference>
<evidence type="ECO:0000259" key="12">
    <source>
        <dbReference type="SMART" id="SM01002"/>
    </source>
</evidence>
<dbReference type="PROSITE" id="PS00837">
    <property type="entry name" value="ALADH_PNT_2"/>
    <property type="match status" value="1"/>
</dbReference>
<evidence type="ECO:0000256" key="5">
    <source>
        <dbReference type="ARBA" id="ARBA00022857"/>
    </source>
</evidence>
<accession>A0A2K4MIK9</accession>
<dbReference type="GO" id="GO:0050661">
    <property type="term" value="F:NADP binding"/>
    <property type="evidence" value="ECO:0007669"/>
    <property type="project" value="TreeGrafter"/>
</dbReference>
<keyword evidence="7" id="KW-0520">NAD</keyword>
<evidence type="ECO:0000256" key="7">
    <source>
        <dbReference type="ARBA" id="ARBA00023027"/>
    </source>
</evidence>
<dbReference type="NCBIfam" id="NF006942">
    <property type="entry name" value="PRK09424.1"/>
    <property type="match status" value="1"/>
</dbReference>
<dbReference type="SMART" id="SM01002">
    <property type="entry name" value="AlaDh_PNT_C"/>
    <property type="match status" value="1"/>
</dbReference>
<dbReference type="GO" id="GO:0006740">
    <property type="term" value="P:NADPH regeneration"/>
    <property type="evidence" value="ECO:0007669"/>
    <property type="project" value="TreeGrafter"/>
</dbReference>
<sequence>MHIAIPAERLAGEHRVAATPETVKKLAAAGHTVAVEAGAGKAAAIPDAAYREAGASIVEQRPALLSGADIVLCVGSPDAADLDALKSGAVLAGMLSPYHNPLLPQLAAKRVSAFALELLPRTTRAQSMDVLSSQNNIAGYKAVLLACQFYPRFMPMLMTAAGTVKAARVLVLGVGVAGLQAIATAKRLGAVVEAYDVRPATREQVESLGAKFIEVPMSDEEKAASSGVYAREMTPEFLARQNELLAKRAAAADIVITTALIPGKPAPVLLPAASVAAMRPGSVIVDLAAESGGNCELTRAGEAWQSDNGVHLVGLTNLPSMVAADASSLYARNLLTFLGLLLSAEGLKIDLEDDLLAATLITHQGELRFGTTAKPAAQTNKEPQHG</sequence>
<comment type="caution">
    <text evidence="14">The sequence shown here is derived from an EMBL/GenBank/DDBJ whole genome shotgun (WGS) entry which is preliminary data.</text>
</comment>
<dbReference type="PANTHER" id="PTHR10160:SF19">
    <property type="entry name" value="PROTON-TRANSLOCATING NAD(P)(+) TRANSHYDROGENASE"/>
    <property type="match status" value="1"/>
</dbReference>
<evidence type="ECO:0000256" key="1">
    <source>
        <dbReference type="ARBA" id="ARBA00003943"/>
    </source>
</evidence>
<evidence type="ECO:0000256" key="6">
    <source>
        <dbReference type="ARBA" id="ARBA00022967"/>
    </source>
</evidence>
<evidence type="ECO:0000256" key="11">
    <source>
        <dbReference type="ARBA" id="ARBA00084087"/>
    </source>
</evidence>
<dbReference type="EMBL" id="PPTF01000098">
    <property type="protein sequence ID" value="POA96839.1"/>
    <property type="molecule type" value="Genomic_DNA"/>
</dbReference>
<dbReference type="FunFam" id="3.40.50.720:FF:000188">
    <property type="entry name" value="NAD(P) transhydrogenase alpha subunit 1"/>
    <property type="match status" value="1"/>
</dbReference>
<keyword evidence="15" id="KW-1185">Reference proteome</keyword>
<evidence type="ECO:0000256" key="4">
    <source>
        <dbReference type="ARBA" id="ARBA00022741"/>
    </source>
</evidence>
<dbReference type="InterPro" id="IPR007698">
    <property type="entry name" value="AlaDH/PNT_NAD(H)-bd"/>
</dbReference>
<dbReference type="SUPFAM" id="SSF51735">
    <property type="entry name" value="NAD(P)-binding Rossmann-fold domains"/>
    <property type="match status" value="1"/>
</dbReference>
<dbReference type="Pfam" id="PF01262">
    <property type="entry name" value="AlaDh_PNT_C"/>
    <property type="match status" value="1"/>
</dbReference>
<organism evidence="14 15">
    <name type="scientific">Chromobacterium sinusclupearum</name>
    <dbReference type="NCBI Taxonomy" id="2077146"/>
    <lineage>
        <taxon>Bacteria</taxon>
        <taxon>Pseudomonadati</taxon>
        <taxon>Pseudomonadota</taxon>
        <taxon>Betaproteobacteria</taxon>
        <taxon>Neisseriales</taxon>
        <taxon>Chromobacteriaceae</taxon>
        <taxon>Chromobacterium</taxon>
    </lineage>
</organism>
<evidence type="ECO:0000313" key="15">
    <source>
        <dbReference type="Proteomes" id="UP000236416"/>
    </source>
</evidence>
<dbReference type="SMART" id="SM01003">
    <property type="entry name" value="AlaDh_PNT_N"/>
    <property type="match status" value="1"/>
</dbReference>
<evidence type="ECO:0000256" key="8">
    <source>
        <dbReference type="ARBA" id="ARBA00048202"/>
    </source>
</evidence>
<dbReference type="EC" id="7.1.1.1" evidence="3"/>
<evidence type="ECO:0000256" key="10">
    <source>
        <dbReference type="ARBA" id="ARBA00076996"/>
    </source>
</evidence>
<keyword evidence="5" id="KW-0521">NADP</keyword>
<comment type="function">
    <text evidence="1">The transhydrogenation between NADH and NADP is coupled to respiration and ATP hydrolysis and functions as a proton pump across the membrane.</text>
</comment>
<dbReference type="Pfam" id="PF05222">
    <property type="entry name" value="AlaDh_PNT_N"/>
    <property type="match status" value="1"/>
</dbReference>
<dbReference type="GO" id="GO:0008750">
    <property type="term" value="F:proton-translocating NAD(P)+ transhydrogenase activity"/>
    <property type="evidence" value="ECO:0007669"/>
    <property type="project" value="UniProtKB-EC"/>
</dbReference>
<keyword evidence="6" id="KW-1278">Translocase</keyword>
<dbReference type="InterPro" id="IPR036291">
    <property type="entry name" value="NAD(P)-bd_dom_sf"/>
</dbReference>
<reference evidence="14 15" key="1">
    <citation type="submission" date="2018-01" db="EMBL/GenBank/DDBJ databases">
        <title>Genomic Sequence of Chromobacterium MWU13-2610 from wild cranberry bogs within the Cape Cod National Seashore.</title>
        <authorList>
            <person name="O'Hara-Hanley K."/>
            <person name="Soby S."/>
            <person name="Harrison A."/>
        </authorList>
    </citation>
    <scope>NUCLEOTIDE SEQUENCE [LARGE SCALE GENOMIC DNA]</scope>
    <source>
        <strain evidence="14 15">MWU13-2610</strain>
    </source>
</reference>
<dbReference type="GO" id="GO:0016491">
    <property type="term" value="F:oxidoreductase activity"/>
    <property type="evidence" value="ECO:0007669"/>
    <property type="project" value="InterPro"/>
</dbReference>
<gene>
    <name evidence="14" type="ORF">C2134_20050</name>
</gene>